<dbReference type="InterPro" id="IPR044855">
    <property type="entry name" value="CoA-Trfase_III_dom3_sf"/>
</dbReference>
<dbReference type="PANTHER" id="PTHR48207">
    <property type="entry name" value="SUCCINATE--HYDROXYMETHYLGLUTARATE COA-TRANSFERASE"/>
    <property type="match status" value="1"/>
</dbReference>
<reference evidence="2 3" key="1">
    <citation type="submission" date="2022-07" db="EMBL/GenBank/DDBJ databases">
        <authorList>
            <person name="Li W.-J."/>
            <person name="Deng Q.-Q."/>
        </authorList>
    </citation>
    <scope>NUCLEOTIDE SEQUENCE [LARGE SCALE GENOMIC DNA]</scope>
    <source>
        <strain evidence="2 3">SYSU M60028</strain>
    </source>
</reference>
<keyword evidence="1 2" id="KW-0808">Transferase</keyword>
<evidence type="ECO:0000256" key="1">
    <source>
        <dbReference type="ARBA" id="ARBA00022679"/>
    </source>
</evidence>
<gene>
    <name evidence="2" type="ORF">NK718_03650</name>
</gene>
<dbReference type="InterPro" id="IPR023606">
    <property type="entry name" value="CoA-Trfase_III_dom_1_sf"/>
</dbReference>
<dbReference type="InterPro" id="IPR003673">
    <property type="entry name" value="CoA-Trfase_fam_III"/>
</dbReference>
<keyword evidence="3" id="KW-1185">Reference proteome</keyword>
<comment type="caution">
    <text evidence="2">The sequence shown here is derived from an EMBL/GenBank/DDBJ whole genome shotgun (WGS) entry which is preliminary data.</text>
</comment>
<sequence>MRPLEGLLVLDLSQFLSGPSAALRLADLGAEVIKVERPGQGDLCRHLYISNLELDGDSTLFHTINRNKRSYACDLKNPDHVARLKRLIGRADVLIQNFRPGVIDRLGLGYDEVSRINPRIVYGSVTGYGPDGPWAELPGQDLLAQSRSGFVWLNGDAGQGPMPCGLAVADMLTGAHLVQGILAGLVRRGVTGKGGHIEVSLLESMLDFQFEVLSTHLNDGGQPPRRSAVNNAHAYLAAPYGIYRTTDGFLALAMGSVTKLGEILGCAPLAAYTDPKSWFDRRDEIKRILVDHIATNSTQHWLDLLTPADYWCAPVMSWDELLQHDAFRRLDFLQEIERGSGARLTTTRCPITVDGDRLRARRAAPRVGEHTVEIENEYGLTEARSDA</sequence>
<organism evidence="2 3">
    <name type="scientific">Alsobacter ponti</name>
    <dbReference type="NCBI Taxonomy" id="2962936"/>
    <lineage>
        <taxon>Bacteria</taxon>
        <taxon>Pseudomonadati</taxon>
        <taxon>Pseudomonadota</taxon>
        <taxon>Alphaproteobacteria</taxon>
        <taxon>Hyphomicrobiales</taxon>
        <taxon>Alsobacteraceae</taxon>
        <taxon>Alsobacter</taxon>
    </lineage>
</organism>
<dbReference type="PANTHER" id="PTHR48207:SF4">
    <property type="entry name" value="BLL6097 PROTEIN"/>
    <property type="match status" value="1"/>
</dbReference>
<protein>
    <submittedName>
        <fullName evidence="2">CoA transferase</fullName>
    </submittedName>
</protein>
<accession>A0ABT1L9H6</accession>
<dbReference type="Gene3D" id="3.40.50.10540">
    <property type="entry name" value="Crotonobetainyl-coa:carnitine coa-transferase, domain 1"/>
    <property type="match status" value="1"/>
</dbReference>
<dbReference type="EMBL" id="JANCLU010000002">
    <property type="protein sequence ID" value="MCP8937598.1"/>
    <property type="molecule type" value="Genomic_DNA"/>
</dbReference>
<proteinExistence type="predicted"/>
<name>A0ABT1L9H6_9HYPH</name>
<dbReference type="InterPro" id="IPR050483">
    <property type="entry name" value="CoA-transferase_III_domain"/>
</dbReference>
<dbReference type="Proteomes" id="UP001205890">
    <property type="component" value="Unassembled WGS sequence"/>
</dbReference>
<dbReference type="GO" id="GO:0016740">
    <property type="term" value="F:transferase activity"/>
    <property type="evidence" value="ECO:0007669"/>
    <property type="project" value="UniProtKB-KW"/>
</dbReference>
<dbReference type="Gene3D" id="3.30.1540.10">
    <property type="entry name" value="formyl-coa transferase, domain 3"/>
    <property type="match status" value="1"/>
</dbReference>
<dbReference type="SUPFAM" id="SSF89796">
    <property type="entry name" value="CoA-transferase family III (CaiB/BaiF)"/>
    <property type="match status" value="1"/>
</dbReference>
<dbReference type="RefSeq" id="WP_254738742.1">
    <property type="nucleotide sequence ID" value="NZ_JANCLU010000002.1"/>
</dbReference>
<evidence type="ECO:0000313" key="3">
    <source>
        <dbReference type="Proteomes" id="UP001205890"/>
    </source>
</evidence>
<evidence type="ECO:0000313" key="2">
    <source>
        <dbReference type="EMBL" id="MCP8937598.1"/>
    </source>
</evidence>
<dbReference type="Pfam" id="PF02515">
    <property type="entry name" value="CoA_transf_3"/>
    <property type="match status" value="1"/>
</dbReference>